<protein>
    <submittedName>
        <fullName evidence="2">PorP/SprF family type IX secretion system membrane protein</fullName>
    </submittedName>
</protein>
<proteinExistence type="predicted"/>
<evidence type="ECO:0000256" key="1">
    <source>
        <dbReference type="SAM" id="SignalP"/>
    </source>
</evidence>
<keyword evidence="3" id="KW-1185">Reference proteome</keyword>
<dbReference type="EMBL" id="JABBGH010000003">
    <property type="protein sequence ID" value="NML67084.1"/>
    <property type="molecule type" value="Genomic_DNA"/>
</dbReference>
<dbReference type="InterPro" id="IPR019861">
    <property type="entry name" value="PorP/SprF_Bacteroidetes"/>
</dbReference>
<dbReference type="AlphaFoldDB" id="A0A7Y0AGS7"/>
<evidence type="ECO:0000313" key="3">
    <source>
        <dbReference type="Proteomes" id="UP000559626"/>
    </source>
</evidence>
<comment type="caution">
    <text evidence="2">The sequence shown here is derived from an EMBL/GenBank/DDBJ whole genome shotgun (WGS) entry which is preliminary data.</text>
</comment>
<reference evidence="2 3" key="1">
    <citation type="submission" date="2020-04" db="EMBL/GenBank/DDBJ databases">
        <title>Hymenobacter polaris sp. nov., isolated from Arctic soil.</title>
        <authorList>
            <person name="Dahal R.H."/>
        </authorList>
    </citation>
    <scope>NUCLEOTIDE SEQUENCE [LARGE SCALE GENOMIC DNA]</scope>
    <source>
        <strain evidence="2 3">RP-2-7</strain>
    </source>
</reference>
<dbReference type="Pfam" id="PF11751">
    <property type="entry name" value="PorP_SprF"/>
    <property type="match status" value="1"/>
</dbReference>
<accession>A0A7Y0AGS7</accession>
<dbReference type="NCBIfam" id="TIGR03519">
    <property type="entry name" value="T9SS_PorP_fam"/>
    <property type="match status" value="1"/>
</dbReference>
<gene>
    <name evidence="2" type="ORF">HHL22_17905</name>
</gene>
<name>A0A7Y0AGS7_9BACT</name>
<evidence type="ECO:0000313" key="2">
    <source>
        <dbReference type="EMBL" id="NML67084.1"/>
    </source>
</evidence>
<sequence>MKKILLAALLLAAAGSVRAQQQPQFTHYGLNGMYLNPAYAGIKQQVEVNVIGRYQYLNLGNTLGDDNGSPRTGMVSASIPILPLGGGVGIAAYYDQAGVTKITNTALSYSQHIKLGQGRLGIGVQGIYTYIGKGTYRAIDPDDINIPANASDHKFDLGAGLWYEAPKFYAGLSLNNLLRSEYTFKSNGTQGVGSQYLGENHAYLSTGYNIEASSSVTVTPMALVKAVLPGRYDTKSKYDNQHNYSFEAGVRATVNDQFSVGANYRYDESISGLLGYAFGADNRYRIGYAFDFIAFNQAARAFSSHEILFQLRLPQMTLLTRPAIHTPRYSF</sequence>
<feature type="chain" id="PRO_5031523865" evidence="1">
    <location>
        <begin position="20"/>
        <end position="331"/>
    </location>
</feature>
<feature type="signal peptide" evidence="1">
    <location>
        <begin position="1"/>
        <end position="19"/>
    </location>
</feature>
<keyword evidence="1" id="KW-0732">Signal</keyword>
<dbReference type="Proteomes" id="UP000559626">
    <property type="component" value="Unassembled WGS sequence"/>
</dbReference>
<organism evidence="2 3">
    <name type="scientific">Hymenobacter polaris</name>
    <dbReference type="NCBI Taxonomy" id="2682546"/>
    <lineage>
        <taxon>Bacteria</taxon>
        <taxon>Pseudomonadati</taxon>
        <taxon>Bacteroidota</taxon>
        <taxon>Cytophagia</taxon>
        <taxon>Cytophagales</taxon>
        <taxon>Hymenobacteraceae</taxon>
        <taxon>Hymenobacter</taxon>
    </lineage>
</organism>
<dbReference type="RefSeq" id="WP_169532770.1">
    <property type="nucleotide sequence ID" value="NZ_JABBGH010000003.1"/>
</dbReference>